<feature type="region of interest" description="Disordered" evidence="2">
    <location>
        <begin position="234"/>
        <end position="256"/>
    </location>
</feature>
<feature type="region of interest" description="Disordered" evidence="2">
    <location>
        <begin position="1217"/>
        <end position="1239"/>
    </location>
</feature>
<feature type="region of interest" description="Disordered" evidence="2">
    <location>
        <begin position="2219"/>
        <end position="2240"/>
    </location>
</feature>
<feature type="compositionally biased region" description="Polar residues" evidence="2">
    <location>
        <begin position="240"/>
        <end position="256"/>
    </location>
</feature>
<feature type="region of interest" description="Disordered" evidence="2">
    <location>
        <begin position="1042"/>
        <end position="1063"/>
    </location>
</feature>
<feature type="compositionally biased region" description="Basic residues" evidence="2">
    <location>
        <begin position="1046"/>
        <end position="1063"/>
    </location>
</feature>
<feature type="compositionally biased region" description="Basic residues" evidence="2">
    <location>
        <begin position="1670"/>
        <end position="1682"/>
    </location>
</feature>
<evidence type="ECO:0000313" key="3">
    <source>
        <dbReference type="EMBL" id="KYM79181.1"/>
    </source>
</evidence>
<dbReference type="Proteomes" id="UP000078540">
    <property type="component" value="Unassembled WGS sequence"/>
</dbReference>
<feature type="region of interest" description="Disordered" evidence="2">
    <location>
        <begin position="1637"/>
        <end position="1731"/>
    </location>
</feature>
<protein>
    <submittedName>
        <fullName evidence="3">Uncharacterized protein</fullName>
    </submittedName>
</protein>
<name>A0A195B3W8_9HYME</name>
<keyword evidence="1" id="KW-0175">Coiled coil</keyword>
<organism evidence="3 4">
    <name type="scientific">Atta colombica</name>
    <dbReference type="NCBI Taxonomy" id="520822"/>
    <lineage>
        <taxon>Eukaryota</taxon>
        <taxon>Metazoa</taxon>
        <taxon>Ecdysozoa</taxon>
        <taxon>Arthropoda</taxon>
        <taxon>Hexapoda</taxon>
        <taxon>Insecta</taxon>
        <taxon>Pterygota</taxon>
        <taxon>Neoptera</taxon>
        <taxon>Endopterygota</taxon>
        <taxon>Hymenoptera</taxon>
        <taxon>Apocrita</taxon>
        <taxon>Aculeata</taxon>
        <taxon>Formicoidea</taxon>
        <taxon>Formicidae</taxon>
        <taxon>Myrmicinae</taxon>
        <taxon>Atta</taxon>
    </lineage>
</organism>
<evidence type="ECO:0000313" key="4">
    <source>
        <dbReference type="Proteomes" id="UP000078540"/>
    </source>
</evidence>
<proteinExistence type="predicted"/>
<feature type="region of interest" description="Disordered" evidence="2">
    <location>
        <begin position="1336"/>
        <end position="1358"/>
    </location>
</feature>
<feature type="compositionally biased region" description="Polar residues" evidence="2">
    <location>
        <begin position="1339"/>
        <end position="1358"/>
    </location>
</feature>
<keyword evidence="4" id="KW-1185">Reference proteome</keyword>
<feature type="compositionally biased region" description="Basic and acidic residues" evidence="2">
    <location>
        <begin position="2228"/>
        <end position="2240"/>
    </location>
</feature>
<evidence type="ECO:0000256" key="1">
    <source>
        <dbReference type="SAM" id="Coils"/>
    </source>
</evidence>
<evidence type="ECO:0000256" key="2">
    <source>
        <dbReference type="SAM" id="MobiDB-lite"/>
    </source>
</evidence>
<dbReference type="EMBL" id="KQ976618">
    <property type="protein sequence ID" value="KYM79181.1"/>
    <property type="molecule type" value="Genomic_DNA"/>
</dbReference>
<reference evidence="3 4" key="1">
    <citation type="submission" date="2015-09" db="EMBL/GenBank/DDBJ databases">
        <title>Atta colombica WGS genome.</title>
        <authorList>
            <person name="Nygaard S."/>
            <person name="Hu H."/>
            <person name="Boomsma J."/>
            <person name="Zhang G."/>
        </authorList>
    </citation>
    <scope>NUCLEOTIDE SEQUENCE [LARGE SCALE GENOMIC DNA]</scope>
    <source>
        <strain evidence="3">Treedump-2</strain>
        <tissue evidence="3">Whole body</tissue>
    </source>
</reference>
<feature type="region of interest" description="Disordered" evidence="2">
    <location>
        <begin position="1150"/>
        <end position="1177"/>
    </location>
</feature>
<accession>A0A195B3W8</accession>
<sequence>MKYPSGIGEQSHPAVDCLFRYLKVSSVSDGVHSLTIEKSRKGVVEEWATQQQNGSERRIEIDGNRNYSMNKSVMITDEKNSAALNRFLKDVLNAQNDLKWINHATRHINHRTRLNDPLTHTNQHSTVSINTRNILERDDIGYGSRLRGKRGFDRNYETMWMLQKKYGRKSTRDVPQRVYLDDDMTFNADNALYQSHGTRQIEIHSTLERRLDRAVYEEGTMVDQPLKDWTGKKNFHSSRDWSNSNENPKLTNGKSTWLRNYKSPENLINSDSSKDEKLHADLRDQFEVSLHDPIHAKDLTALRRSPVAIRNGKTRNEPLLESLKRTVLELRDSLMLGYKRRNIIPKRESNWWDEPRSTAEMYNFREDLDNYLDEETMRRLKRAKNVDNEDENNSKLFQGEFRETYFGKRNSKELHDRSKRSRRSFVIDSNYTNHQKNIPENNRYQKIEIINNVLENITTIRNTEEVVTELYSNLNNDGKNSVNASNKMNITDSQNFLDKGFFLSDHFNNLTIIPSKANQTNIFKLKYSPNTELYLNYHFFDNKSLFVIKTDLQTHLPEIDITKNEVPNTSLKKIGQHSTIKRILKIINHTAENPTNSPNFEKSAFINLIDFSINNNAYDFGKSLKYRSDGKKSGLFAAQKISQLNIDDEQSKGAEKEFPQGNMSHGFGIGTNESWSCVVTTTVTAKEREIEADGTQNRELIPGVIKIFEPRGRLYQKQEAEATTRLSRQMGKDDTFVAKMKTNEDEVDESRNTNAREDSLILLIDSVTNTTMKPETAYINISETGKSIILKDLTSVTVDNDLQKQQQMVLPLSVENSNANKSNGNLDTDKIDIRVLGSNGNETMNVKEGTRTIMEAHEYHKSDNNLQRKLLWISTISVDGETEDSSIKSMRSVFSIATENHIDNVNENRQQNKITDSANFGKILTRTKREDNAEENRMQDALNSQITEINHNARYKQFVYPYKNIDINNEAENTAVEKEAAINYDENNEEYPNQNVEELKGLYNDREDVFEDNDKELERNKEGQSSFRQQIDPVRAKVDMLIKQKLDKKKHKDSRNNRRKRHSMLNMVEYYDYDDDEEQERDAPINEQEAINKDNKFSINAKIKRAGKSSCKSGGLGKKKNENAEAIMKEELRKAKAKYKEPKEEIVVRLGERKNKTTKKDQSDRKPLNSLGSSFEKERQLLSKENLEKIRQSKDFANNVYHEERAAAKSKWLDQPFEDRSASSKKNSELLEDNKKETSNKPSKYIFSADINPKNILLDIQPIKIMDQNKELETSKDFYEDFGNDRSENYYYQENGSNNVEFLYEELKNLYDWSDGELKRPRLRGDQRLRYESDDILDTNPSQLQPLNDRFLSSSQNNKTQKRFQSIDTSLMNSNSTLASNYFTLKIMDDIFKGDIEQSSTEKNLPSSFFIRTTAKSEISTISEDKNVPLPEERPIIDTDFETPYENTKYIESKIHERNLNLEEQAAISSQDLYESFVESPYWHDDSNVKVRLGRGLKAINDTIISDLLDAENATFLQTFHNSSKSQNWHNNTIINSFNIFNNNNHDVPKQRAKNVQESILMNMVNMDGDLEGAEQKYVNNQTRIRRAAVSYRTFYDNLNQNQHDYDEMSRNLGNQFHSPNIVENQFNEPYNGYKIGNWNSDTQNRDRYSKIPRINTRKKEKSRKENKRDKHSSKKHAKKSSSHSSSNRNRRYHIQRSDMSKNRGNLKQKNKAEASSLIRRTKVQKSKMAQQGLLRARMNEALGEKVFYENAEDQSTVKLEVDDARRKEITLLLAADNIDDESQMDVALHGELAGKIVEQIFEQASKGPCCVQKNDRLKSVFGPGLHRDHKTEDVIRDNIYQQGPVKDGTNHTEMMKKVMRLLDTLILNEVQKKTCVTLSPDMREFLGWLLEMDLEEELLEEAPPLPLIRDKIIPEQDTGRKFLFDSTIKQERERNINDLQKKVRILKTLVKEYNALTAKEKTKVQTVHDYLIQQLNLLLQYIEERETAETKGKSTSMFGAARARTGNVLQYQSVVPNAINANHSMTKDSFSLPIDSHNRFRFNNSFETIDKQLHDNHLAFGRRETRSVDNILPKRRRRRKTKRQRFRNQKKNKNHKQSKQRHNEHRRLKHVGYRKSRQKRANPEENNQASLYYLDYEKPKIYDSFDLLDAKLKRKRKKKKRELIDKKNATIETDRIFDLLPIKGKNRMEDEVILLNKREAWKKKNEEQLQEVAFGKDMRNSTKSKRERFEKLMEGDKRKPSSINEMSFRMKREDIIRKRSIDESTDRSNKSHAAFKIRDGESWNNSEINNVNGVKNENKLELVEQRINVFADNKTDAAIDSAVTEVSAKERLATNAGTNNQIKGKLRTTNHETKIDKVGGSTSFVNLTRNAKPRVSEEQEKVSVTEKEADDNAIKLNRVTNYRCEEIDPEIELKNLRQGREKKIYDVANWKTGDYFYDDDNLSRNKLKEKYMAKLDELGDLDPENNFVLLRLRNNKWLNDVEWKLLPIIKQSLYDNYALPRIRSIEKKTPVSSNIKDVQSQSNIYLISPKFWQRKHRKRNSVFDISPTFKITDNNHFPRKIHRKAKRASEIARFKDLQVDPKIILKVQRLSRPWNNKRSNGIAEFGMPLVLKNSNRKFREILRSHNHSELGDRVIYDAIGLQLPYYDDFTDSSTFHFVPDIHGRGNEIYQYPAETYLEYSPFKKRRSPDANRRFARRNRFRLKTSEGEDTNNFPTNNLTNKSWKSRFSQGKFHVESATADDEDYFVSGKIKHTGKNARKIENETKAELTK</sequence>
<feature type="compositionally biased region" description="Basic residues" evidence="2">
    <location>
        <begin position="2074"/>
        <end position="2121"/>
    </location>
</feature>
<gene>
    <name evidence="3" type="ORF">ALC53_10345</name>
</gene>
<feature type="region of interest" description="Disordered" evidence="2">
    <location>
        <begin position="2066"/>
        <end position="2127"/>
    </location>
</feature>
<feature type="compositionally biased region" description="Basic and acidic residues" evidence="2">
    <location>
        <begin position="1150"/>
        <end position="1167"/>
    </location>
</feature>
<dbReference type="STRING" id="520822.A0A195B3W8"/>
<feature type="coiled-coil region" evidence="1">
    <location>
        <begin position="1930"/>
        <end position="1957"/>
    </location>
</feature>